<keyword evidence="3" id="KW-1185">Reference proteome</keyword>
<organism evidence="2 3">
    <name type="scientific">Thalictrum thalictroides</name>
    <name type="common">Rue-anemone</name>
    <name type="synonym">Anemone thalictroides</name>
    <dbReference type="NCBI Taxonomy" id="46969"/>
    <lineage>
        <taxon>Eukaryota</taxon>
        <taxon>Viridiplantae</taxon>
        <taxon>Streptophyta</taxon>
        <taxon>Embryophyta</taxon>
        <taxon>Tracheophyta</taxon>
        <taxon>Spermatophyta</taxon>
        <taxon>Magnoliopsida</taxon>
        <taxon>Ranunculales</taxon>
        <taxon>Ranunculaceae</taxon>
        <taxon>Thalictroideae</taxon>
        <taxon>Thalictrum</taxon>
    </lineage>
</organism>
<dbReference type="AlphaFoldDB" id="A0A7J6WJH1"/>
<keyword evidence="1" id="KW-0472">Membrane</keyword>
<evidence type="ECO:0000256" key="1">
    <source>
        <dbReference type="SAM" id="Phobius"/>
    </source>
</evidence>
<name>A0A7J6WJH1_THATH</name>
<dbReference type="Proteomes" id="UP000554482">
    <property type="component" value="Unassembled WGS sequence"/>
</dbReference>
<gene>
    <name evidence="2" type="ORF">FRX31_012921</name>
</gene>
<evidence type="ECO:0000313" key="2">
    <source>
        <dbReference type="EMBL" id="KAF5197491.1"/>
    </source>
</evidence>
<sequence length="87" mass="9845">MVGGVVPLFVSKIGRPLHNPSEHISTLTCHSASQIRYLRSSLVPDTLRIHWYSIINSIVIVVLLTGMVLQGRRRGRERGVWLEARSR</sequence>
<keyword evidence="1" id="KW-1133">Transmembrane helix</keyword>
<evidence type="ECO:0000313" key="3">
    <source>
        <dbReference type="Proteomes" id="UP000554482"/>
    </source>
</evidence>
<reference evidence="2 3" key="1">
    <citation type="submission" date="2020-06" db="EMBL/GenBank/DDBJ databases">
        <title>Transcriptomic and genomic resources for Thalictrum thalictroides and T. hernandezii: Facilitating candidate gene discovery in an emerging model plant lineage.</title>
        <authorList>
            <person name="Arias T."/>
            <person name="Riano-Pachon D.M."/>
            <person name="Di Stilio V.S."/>
        </authorList>
    </citation>
    <scope>NUCLEOTIDE SEQUENCE [LARGE SCALE GENOMIC DNA]</scope>
    <source>
        <strain evidence="3">cv. WT478/WT964</strain>
        <tissue evidence="2">Leaves</tissue>
    </source>
</reference>
<proteinExistence type="predicted"/>
<evidence type="ECO:0008006" key="4">
    <source>
        <dbReference type="Google" id="ProtNLM"/>
    </source>
</evidence>
<protein>
    <recommendedName>
        <fullName evidence="4">Transmembrane protein</fullName>
    </recommendedName>
</protein>
<dbReference type="EMBL" id="JABWDY010014644">
    <property type="protein sequence ID" value="KAF5197491.1"/>
    <property type="molecule type" value="Genomic_DNA"/>
</dbReference>
<comment type="caution">
    <text evidence="2">The sequence shown here is derived from an EMBL/GenBank/DDBJ whole genome shotgun (WGS) entry which is preliminary data.</text>
</comment>
<dbReference type="OrthoDB" id="1666796at2759"/>
<feature type="transmembrane region" description="Helical" evidence="1">
    <location>
        <begin position="49"/>
        <end position="69"/>
    </location>
</feature>
<keyword evidence="1" id="KW-0812">Transmembrane</keyword>
<accession>A0A7J6WJH1</accession>